<evidence type="ECO:0000313" key="3">
    <source>
        <dbReference type="Proteomes" id="UP000322245"/>
    </source>
</evidence>
<proteinExistence type="predicted"/>
<name>A0A5D3B1B8_9TREE</name>
<sequence length="231" mass="24096">MSSQKNTTTPNKNTTTPTKNTPAKNTTMSPREIVSHHVSYMTSALLRPPDIPEKKYWRCPRPWCSTILCEAMSSAPIPIPASTPSSALTSPPPVSDAVMTSPTSGSAHRKATSPPIDPSKLNNQPAPLPAQAESDSPPQNSFGSSGGSGASAPSRSPENPLTDSAYLDQPAEQSSHPTIAETGVPASNGEPGPSQGQLKRAEKPKGSEGIIKLGSLGGDGLKMKPPVDREE</sequence>
<organism evidence="2 3">
    <name type="scientific">Cryptococcus floricola</name>
    <dbReference type="NCBI Taxonomy" id="2591691"/>
    <lineage>
        <taxon>Eukaryota</taxon>
        <taxon>Fungi</taxon>
        <taxon>Dikarya</taxon>
        <taxon>Basidiomycota</taxon>
        <taxon>Agaricomycotina</taxon>
        <taxon>Tremellomycetes</taxon>
        <taxon>Tremellales</taxon>
        <taxon>Cryptococcaceae</taxon>
        <taxon>Cryptococcus</taxon>
    </lineage>
</organism>
<evidence type="ECO:0000256" key="1">
    <source>
        <dbReference type="SAM" id="MobiDB-lite"/>
    </source>
</evidence>
<dbReference type="AlphaFoldDB" id="A0A5D3B1B8"/>
<accession>A0A5D3B1B8</accession>
<protein>
    <submittedName>
        <fullName evidence="2">Uncharacterized protein</fullName>
    </submittedName>
</protein>
<dbReference type="Proteomes" id="UP000322245">
    <property type="component" value="Unassembled WGS sequence"/>
</dbReference>
<feature type="compositionally biased region" description="Low complexity" evidence="1">
    <location>
        <begin position="1"/>
        <end position="27"/>
    </location>
</feature>
<keyword evidence="3" id="KW-1185">Reference proteome</keyword>
<reference evidence="2 3" key="1">
    <citation type="submission" date="2017-05" db="EMBL/GenBank/DDBJ databases">
        <title>The Genome Sequence of Tsuchiyaea wingfieldii DSM 27421.</title>
        <authorList>
            <person name="Cuomo C."/>
            <person name="Passer A."/>
            <person name="Billmyre B."/>
            <person name="Heitman J."/>
        </authorList>
    </citation>
    <scope>NUCLEOTIDE SEQUENCE [LARGE SCALE GENOMIC DNA]</scope>
    <source>
        <strain evidence="2 3">DSM 27421</strain>
    </source>
</reference>
<evidence type="ECO:0000313" key="2">
    <source>
        <dbReference type="EMBL" id="TYJ56872.1"/>
    </source>
</evidence>
<dbReference type="EMBL" id="NIDF01000019">
    <property type="protein sequence ID" value="TYJ56872.1"/>
    <property type="molecule type" value="Genomic_DNA"/>
</dbReference>
<comment type="caution">
    <text evidence="2">The sequence shown here is derived from an EMBL/GenBank/DDBJ whole genome shotgun (WGS) entry which is preliminary data.</text>
</comment>
<gene>
    <name evidence="2" type="ORF">B9479_002483</name>
</gene>
<feature type="compositionally biased region" description="Basic and acidic residues" evidence="1">
    <location>
        <begin position="221"/>
        <end position="231"/>
    </location>
</feature>
<feature type="region of interest" description="Disordered" evidence="1">
    <location>
        <begin position="1"/>
        <end position="31"/>
    </location>
</feature>
<feature type="region of interest" description="Disordered" evidence="1">
    <location>
        <begin position="82"/>
        <end position="231"/>
    </location>
</feature>